<evidence type="ECO:0000313" key="2">
    <source>
        <dbReference type="Proteomes" id="UP000266188"/>
    </source>
</evidence>
<comment type="caution">
    <text evidence="1">The sequence shown here is derived from an EMBL/GenBank/DDBJ whole genome shotgun (WGS) entry which is preliminary data.</text>
</comment>
<proteinExistence type="predicted"/>
<sequence length="87" mass="9931">MLVADIGKSLNLVTRNLHRHNILIIWNALMEERPLVLTEGQFILHEMAIFDVNGYAENLSILSVSRKLASLWVSDTNVAVIHYIVFE</sequence>
<keyword evidence="2" id="KW-1185">Reference proteome</keyword>
<dbReference type="Proteomes" id="UP000266188">
    <property type="component" value="Unassembled WGS sequence"/>
</dbReference>
<dbReference type="AlphaFoldDB" id="A0A3A2Z1T7"/>
<organism evidence="1 2">
    <name type="scientific">Aspergillus sclerotialis</name>
    <dbReference type="NCBI Taxonomy" id="2070753"/>
    <lineage>
        <taxon>Eukaryota</taxon>
        <taxon>Fungi</taxon>
        <taxon>Dikarya</taxon>
        <taxon>Ascomycota</taxon>
        <taxon>Pezizomycotina</taxon>
        <taxon>Eurotiomycetes</taxon>
        <taxon>Eurotiomycetidae</taxon>
        <taxon>Eurotiales</taxon>
        <taxon>Aspergillaceae</taxon>
        <taxon>Aspergillus</taxon>
        <taxon>Aspergillus subgen. Polypaecilum</taxon>
    </lineage>
</organism>
<gene>
    <name evidence="1" type="ORF">PHISCL_10654</name>
</gene>
<dbReference type="EMBL" id="MVGC01001880">
    <property type="protein sequence ID" value="RJE17009.1"/>
    <property type="molecule type" value="Genomic_DNA"/>
</dbReference>
<accession>A0A3A2Z1T7</accession>
<protein>
    <submittedName>
        <fullName evidence="1">Uncharacterized protein</fullName>
    </submittedName>
</protein>
<reference evidence="2" key="1">
    <citation type="submission" date="2017-02" db="EMBL/GenBank/DDBJ databases">
        <authorList>
            <person name="Tafer H."/>
            <person name="Lopandic K."/>
        </authorList>
    </citation>
    <scope>NUCLEOTIDE SEQUENCE [LARGE SCALE GENOMIC DNA]</scope>
    <source>
        <strain evidence="2">CBS 366.77</strain>
    </source>
</reference>
<evidence type="ECO:0000313" key="1">
    <source>
        <dbReference type="EMBL" id="RJE17009.1"/>
    </source>
</evidence>
<name>A0A3A2Z1T7_9EURO</name>